<dbReference type="AlphaFoldDB" id="E2CXH1"/>
<accession>E2CXH1</accession>
<protein>
    <submittedName>
        <fullName evidence="1">Uncharacterized protein</fullName>
    </submittedName>
</protein>
<sequence>RTRKGYVLPLERKRGSNYLCEMNTNRKYKIKKEKLDMRDFKGNKIILNILKIHPTKDSISNHNFLLNLTLKAFSSLLKASI</sequence>
<proteinExistence type="evidence at transcript level"/>
<feature type="non-terminal residue" evidence="1">
    <location>
        <position position="1"/>
    </location>
</feature>
<name>E2CXH1_JATCU</name>
<organism evidence="1">
    <name type="scientific">Jatropha curcas</name>
    <name type="common">Barbados nut</name>
    <dbReference type="NCBI Taxonomy" id="180498"/>
    <lineage>
        <taxon>Eukaryota</taxon>
        <taxon>Viridiplantae</taxon>
        <taxon>Streptophyta</taxon>
        <taxon>Embryophyta</taxon>
        <taxon>Tracheophyta</taxon>
        <taxon>Spermatophyta</taxon>
        <taxon>Magnoliopsida</taxon>
        <taxon>eudicotyledons</taxon>
        <taxon>Gunneridae</taxon>
        <taxon>Pentapetalae</taxon>
        <taxon>rosids</taxon>
        <taxon>fabids</taxon>
        <taxon>Malpighiales</taxon>
        <taxon>Euphorbiaceae</taxon>
        <taxon>Crotonoideae</taxon>
        <taxon>Jatropheae</taxon>
        <taxon>Jatropha</taxon>
    </lineage>
</organism>
<reference evidence="1" key="1">
    <citation type="submission" date="2009-07" db="EMBL/GenBank/DDBJ databases">
        <title>Salinity tolerance responsive genes from Jatropha curcas root cDNA.</title>
        <authorList>
            <person name="Eswaran N."/>
            <person name="Parameswaran S."/>
            <person name="Sathram B."/>
            <person name="Anantharaman B."/>
            <person name="Johnson T.S."/>
        </authorList>
    </citation>
    <scope>NUCLEOTIDE SEQUENCE</scope>
    <source>
        <tissue evidence="1">Root</tissue>
    </source>
</reference>
<evidence type="ECO:0000313" key="1">
    <source>
        <dbReference type="EMBL" id="ADJ67188.1"/>
    </source>
</evidence>
<dbReference type="EMBL" id="GQ386898">
    <property type="protein sequence ID" value="ADJ67188.1"/>
    <property type="molecule type" value="mRNA"/>
</dbReference>